<dbReference type="InterPro" id="IPR004839">
    <property type="entry name" value="Aminotransferase_I/II_large"/>
</dbReference>
<evidence type="ECO:0000313" key="4">
    <source>
        <dbReference type="Proteomes" id="UP000789941"/>
    </source>
</evidence>
<proteinExistence type="inferred from homology"/>
<dbReference type="InterPro" id="IPR004838">
    <property type="entry name" value="NHTrfase_class1_PyrdxlP-BS"/>
</dbReference>
<evidence type="ECO:0000259" key="2">
    <source>
        <dbReference type="Pfam" id="PF00155"/>
    </source>
</evidence>
<dbReference type="InterPro" id="IPR015421">
    <property type="entry name" value="PyrdxlP-dep_Trfase_major"/>
</dbReference>
<dbReference type="Pfam" id="PF00155">
    <property type="entry name" value="Aminotran_1_2"/>
    <property type="match status" value="1"/>
</dbReference>
<evidence type="ECO:0000313" key="3">
    <source>
        <dbReference type="EMBL" id="VVC03687.1"/>
    </source>
</evidence>
<comment type="cofactor">
    <cofactor evidence="1">
        <name>pyridoxal 5'-phosphate</name>
        <dbReference type="ChEBI" id="CHEBI:597326"/>
    </cofactor>
</comment>
<name>A0A5E4LS44_9ARCH</name>
<dbReference type="InterPro" id="IPR015424">
    <property type="entry name" value="PyrdxlP-dep_Trfase"/>
</dbReference>
<evidence type="ECO:0000256" key="1">
    <source>
        <dbReference type="RuleBase" id="RU000481"/>
    </source>
</evidence>
<reference evidence="3 4" key="1">
    <citation type="submission" date="2019-08" db="EMBL/GenBank/DDBJ databases">
        <authorList>
            <person name="Vazquez-Campos X."/>
        </authorList>
    </citation>
    <scope>NUCLEOTIDE SEQUENCE [LARGE SCALE GENOMIC DNA]</scope>
    <source>
        <strain evidence="3">LFW-283_2</strain>
    </source>
</reference>
<protein>
    <recommendedName>
        <fullName evidence="1">Aminotransferase</fullName>
        <ecNumber evidence="1">2.6.1.-</ecNumber>
    </recommendedName>
</protein>
<dbReference type="SUPFAM" id="SSF53383">
    <property type="entry name" value="PLP-dependent transferases"/>
    <property type="match status" value="1"/>
</dbReference>
<organism evidence="3 4">
    <name type="scientific">Candidatus Bilamarchaeum dharawalense</name>
    <dbReference type="NCBI Taxonomy" id="2885759"/>
    <lineage>
        <taxon>Archaea</taxon>
        <taxon>Candidatus Micrarchaeota</taxon>
        <taxon>Candidatus Micrarchaeia</taxon>
        <taxon>Candidatus Anstonellales</taxon>
        <taxon>Candidatus Bilamarchaeaceae</taxon>
        <taxon>Candidatus Bilamarchaeum</taxon>
    </lineage>
</organism>
<dbReference type="Gene3D" id="3.40.640.10">
    <property type="entry name" value="Type I PLP-dependent aspartate aminotransferase-like (Major domain)"/>
    <property type="match status" value="1"/>
</dbReference>
<keyword evidence="1 3" id="KW-0808">Transferase</keyword>
<feature type="domain" description="Aminotransferase class I/classII large" evidence="2">
    <location>
        <begin position="177"/>
        <end position="381"/>
    </location>
</feature>
<dbReference type="AlphaFoldDB" id="A0A5E4LS44"/>
<dbReference type="EMBL" id="CABMJJ010000008">
    <property type="protein sequence ID" value="VVC03687.1"/>
    <property type="molecule type" value="Genomic_DNA"/>
</dbReference>
<keyword evidence="1 3" id="KW-0032">Aminotransferase</keyword>
<comment type="caution">
    <text evidence="3">The sequence shown here is derived from an EMBL/GenBank/DDBJ whole genome shotgun (WGS) entry which is preliminary data.</text>
</comment>
<dbReference type="Proteomes" id="UP000789941">
    <property type="component" value="Unassembled WGS sequence"/>
</dbReference>
<dbReference type="GO" id="GO:0008483">
    <property type="term" value="F:transaminase activity"/>
    <property type="evidence" value="ECO:0007669"/>
    <property type="project" value="UniProtKB-KW"/>
</dbReference>
<dbReference type="GO" id="GO:0030170">
    <property type="term" value="F:pyridoxal phosphate binding"/>
    <property type="evidence" value="ECO:0007669"/>
    <property type="project" value="InterPro"/>
</dbReference>
<dbReference type="PANTHER" id="PTHR42691:SF1">
    <property type="entry name" value="ASPARTATE AMINOTRANSFERASE YHDR-RELATED"/>
    <property type="match status" value="1"/>
</dbReference>
<dbReference type="PROSITE" id="PS00105">
    <property type="entry name" value="AA_TRANSFER_CLASS_1"/>
    <property type="match status" value="1"/>
</dbReference>
<gene>
    <name evidence="3" type="primary">hisC_1</name>
    <name evidence="3" type="ORF">LFW2832_00472</name>
</gene>
<accession>A0A5E4LS44</accession>
<sequence>MSIPVALLQSNHGMHFREGRHGERAAHIDLIGGVVFDTTDAGRRIKHFTDNKYPFGLIEGRFGDPTCYPDLAPYSGYERHVARARFHSPRLHSSYVMGGDPALKEYLREGRKSPDNIQVPEDVGVFITAGVAGALRMISDATLLPLYLNLNGIDVTSLHNLFETGKQTETDVSNVLHILGQLKNFHMDNVVVPEWTYPSHLAETYRAHGQVLICPITPDGQIDIEQLKKTINPFTRTVLFATVGNPLSVAMEPTKFDEILRVVSAKMKEFNHPIIVVADTIYETFRRCNADGSITRIDPIQRALKLKDQLDPPVPVIATSSFSKMMAIPGQRVGYMRVYWDSSVFPNERYNFLKSLQLLYSPTLCPVSQHIQWALGTLYGDINANVHIDEDFIPIIAVLTALKKLKQTDLKTWRANVPAFEGTPVGYFSDYDISEMFGVMGNSFYDGDYGTRTTTRIRELCSSLKDVTVKNGSGMIKLIDVTEVNGKSFYRLVADIPDPPFARDDLMDSVLLDPNGVPISRIYGSVTDPDWAYIASRCGIKTEFEAYSEHKEHMRKVVFERTAAFARDFDSLRDLGIFMYPAYYEGGDPIHGKLVVERINAFYILYALKNLQHYTPHGLSQAARLVEEAVKVRGQLIANTPGELFLPPESRSDKTSYIRHVALQRDDERGRMIETLKKVARMI</sequence>
<dbReference type="PANTHER" id="PTHR42691">
    <property type="entry name" value="ASPARTATE AMINOTRANSFERASE YHDR-RELATED"/>
    <property type="match status" value="1"/>
</dbReference>
<dbReference type="EC" id="2.6.1.-" evidence="1"/>
<comment type="similarity">
    <text evidence="1">Belongs to the class-I pyridoxal-phosphate-dependent aminotransferase family.</text>
</comment>